<evidence type="ECO:0000313" key="2">
    <source>
        <dbReference type="EMBL" id="KAL2809402.1"/>
    </source>
</evidence>
<name>A0ABR4H1U0_9EURO</name>
<organism evidence="2 3">
    <name type="scientific">Aspergillus granulosus</name>
    <dbReference type="NCBI Taxonomy" id="176169"/>
    <lineage>
        <taxon>Eukaryota</taxon>
        <taxon>Fungi</taxon>
        <taxon>Dikarya</taxon>
        <taxon>Ascomycota</taxon>
        <taxon>Pezizomycotina</taxon>
        <taxon>Eurotiomycetes</taxon>
        <taxon>Eurotiomycetidae</taxon>
        <taxon>Eurotiales</taxon>
        <taxon>Aspergillaceae</taxon>
        <taxon>Aspergillus</taxon>
        <taxon>Aspergillus subgen. Nidulantes</taxon>
    </lineage>
</organism>
<dbReference type="Proteomes" id="UP001610334">
    <property type="component" value="Unassembled WGS sequence"/>
</dbReference>
<proteinExistence type="predicted"/>
<keyword evidence="3" id="KW-1185">Reference proteome</keyword>
<evidence type="ECO:0000256" key="1">
    <source>
        <dbReference type="SAM" id="MobiDB-lite"/>
    </source>
</evidence>
<accession>A0ABR4H1U0</accession>
<feature type="region of interest" description="Disordered" evidence="1">
    <location>
        <begin position="1"/>
        <end position="21"/>
    </location>
</feature>
<comment type="caution">
    <text evidence="2">The sequence shown here is derived from an EMBL/GenBank/DDBJ whole genome shotgun (WGS) entry which is preliminary data.</text>
</comment>
<gene>
    <name evidence="2" type="ORF">BJX63DRAFT_357850</name>
</gene>
<dbReference type="EMBL" id="JBFXLT010000089">
    <property type="protein sequence ID" value="KAL2809402.1"/>
    <property type="molecule type" value="Genomic_DNA"/>
</dbReference>
<evidence type="ECO:0000313" key="3">
    <source>
        <dbReference type="Proteomes" id="UP001610334"/>
    </source>
</evidence>
<sequence>MCPRWRKNSDRPDTPGGARESYTTARFSNYGKVEALSDCQPPLCDCVVARRTHDASCSLFSLSWTIKSERSGWSQAQEEACGGMGHIVIGQLQLGCHALGTARSNQTQSDGIPHVQNSGCRIERRCFTCDLSSLLLRCAFDQRRKELSASVAAVACEICDTSSVQTTLALVFKLWTAHSDWASTYHMREKM</sequence>
<reference evidence="2 3" key="1">
    <citation type="submission" date="2024-07" db="EMBL/GenBank/DDBJ databases">
        <title>Section-level genome sequencing and comparative genomics of Aspergillus sections Usti and Cavernicolus.</title>
        <authorList>
            <consortium name="Lawrence Berkeley National Laboratory"/>
            <person name="Nybo J.L."/>
            <person name="Vesth T.C."/>
            <person name="Theobald S."/>
            <person name="Frisvad J.C."/>
            <person name="Larsen T.O."/>
            <person name="Kjaerboelling I."/>
            <person name="Rothschild-Mancinelli K."/>
            <person name="Lyhne E.K."/>
            <person name="Kogle M.E."/>
            <person name="Barry K."/>
            <person name="Clum A."/>
            <person name="Na H."/>
            <person name="Ledsgaard L."/>
            <person name="Lin J."/>
            <person name="Lipzen A."/>
            <person name="Kuo A."/>
            <person name="Riley R."/>
            <person name="Mondo S."/>
            <person name="Labutti K."/>
            <person name="Haridas S."/>
            <person name="Pangalinan J."/>
            <person name="Salamov A.A."/>
            <person name="Simmons B.A."/>
            <person name="Magnuson J.K."/>
            <person name="Chen J."/>
            <person name="Drula E."/>
            <person name="Henrissat B."/>
            <person name="Wiebenga A."/>
            <person name="Lubbers R.J."/>
            <person name="Gomes A.C."/>
            <person name="Makela M.R."/>
            <person name="Stajich J."/>
            <person name="Grigoriev I.V."/>
            <person name="Mortensen U.H."/>
            <person name="De Vries R.P."/>
            <person name="Baker S.E."/>
            <person name="Andersen M.R."/>
        </authorList>
    </citation>
    <scope>NUCLEOTIDE SEQUENCE [LARGE SCALE GENOMIC DNA]</scope>
    <source>
        <strain evidence="2 3">CBS 588.65</strain>
    </source>
</reference>
<protein>
    <submittedName>
        <fullName evidence="2">Uncharacterized protein</fullName>
    </submittedName>
</protein>